<accession>A0A2K4ZQN6</accession>
<dbReference type="Proteomes" id="UP000236311">
    <property type="component" value="Unassembled WGS sequence"/>
</dbReference>
<dbReference type="GO" id="GO:0006352">
    <property type="term" value="P:DNA-templated transcription initiation"/>
    <property type="evidence" value="ECO:0007669"/>
    <property type="project" value="InterPro"/>
</dbReference>
<dbReference type="InterPro" id="IPR014284">
    <property type="entry name" value="RNA_pol_sigma-70_dom"/>
</dbReference>
<evidence type="ECO:0000256" key="2">
    <source>
        <dbReference type="ARBA" id="ARBA00023082"/>
    </source>
</evidence>
<keyword evidence="7" id="KW-1185">Reference proteome</keyword>
<evidence type="ECO:0000256" key="4">
    <source>
        <dbReference type="ARBA" id="ARBA00023163"/>
    </source>
</evidence>
<dbReference type="SUPFAM" id="SSF88659">
    <property type="entry name" value="Sigma3 and sigma4 domains of RNA polymerase sigma factors"/>
    <property type="match status" value="1"/>
</dbReference>
<dbReference type="InterPro" id="IPR039425">
    <property type="entry name" value="RNA_pol_sigma-70-like"/>
</dbReference>
<dbReference type="PANTHER" id="PTHR43133">
    <property type="entry name" value="RNA POLYMERASE ECF-TYPE SIGMA FACTO"/>
    <property type="match status" value="1"/>
</dbReference>
<dbReference type="PANTHER" id="PTHR43133:SF8">
    <property type="entry name" value="RNA POLYMERASE SIGMA FACTOR HI_1459-RELATED"/>
    <property type="match status" value="1"/>
</dbReference>
<keyword evidence="4" id="KW-0804">Transcription</keyword>
<organism evidence="6 7">
    <name type="scientific">Acetatifactor muris</name>
    <dbReference type="NCBI Taxonomy" id="879566"/>
    <lineage>
        <taxon>Bacteria</taxon>
        <taxon>Bacillati</taxon>
        <taxon>Bacillota</taxon>
        <taxon>Clostridia</taxon>
        <taxon>Lachnospirales</taxon>
        <taxon>Lachnospiraceae</taxon>
        <taxon>Acetatifactor</taxon>
    </lineage>
</organism>
<dbReference type="EMBL" id="OFSM01000072">
    <property type="protein sequence ID" value="SOY32788.1"/>
    <property type="molecule type" value="Genomic_DNA"/>
</dbReference>
<reference evidence="6 7" key="1">
    <citation type="submission" date="2018-01" db="EMBL/GenBank/DDBJ databases">
        <authorList>
            <person name="Gaut B.S."/>
            <person name="Morton B.R."/>
            <person name="Clegg M.T."/>
            <person name="Duvall M.R."/>
        </authorList>
    </citation>
    <scope>NUCLEOTIDE SEQUENCE [LARGE SCALE GENOMIC DNA]</scope>
    <source>
        <strain evidence="6">GP69</strain>
    </source>
</reference>
<dbReference type="InterPro" id="IPR036388">
    <property type="entry name" value="WH-like_DNA-bd_sf"/>
</dbReference>
<evidence type="ECO:0000313" key="6">
    <source>
        <dbReference type="EMBL" id="SOY32788.1"/>
    </source>
</evidence>
<dbReference type="GO" id="GO:0003677">
    <property type="term" value="F:DNA binding"/>
    <property type="evidence" value="ECO:0007669"/>
    <property type="project" value="UniProtKB-KW"/>
</dbReference>
<name>A0A2K4ZQN6_9FIRM</name>
<dbReference type="InterPro" id="IPR013249">
    <property type="entry name" value="RNA_pol_sigma70_r4_t2"/>
</dbReference>
<dbReference type="CDD" id="cd06171">
    <property type="entry name" value="Sigma70_r4"/>
    <property type="match status" value="1"/>
</dbReference>
<evidence type="ECO:0000313" key="7">
    <source>
        <dbReference type="Proteomes" id="UP000236311"/>
    </source>
</evidence>
<sequence length="66" mass="7443">MVRQAVDKLPERLKLVVLLFYMEELSVKQTAEILKIPAGTVLSRLYQARKTLKKELESVINGKGTG</sequence>
<evidence type="ECO:0000256" key="3">
    <source>
        <dbReference type="ARBA" id="ARBA00023125"/>
    </source>
</evidence>
<dbReference type="Pfam" id="PF08281">
    <property type="entry name" value="Sigma70_r4_2"/>
    <property type="match status" value="1"/>
</dbReference>
<dbReference type="NCBIfam" id="TIGR02937">
    <property type="entry name" value="sigma70-ECF"/>
    <property type="match status" value="1"/>
</dbReference>
<dbReference type="InterPro" id="IPR013324">
    <property type="entry name" value="RNA_pol_sigma_r3/r4-like"/>
</dbReference>
<dbReference type="AlphaFoldDB" id="A0A2K4ZQN6"/>
<evidence type="ECO:0000256" key="1">
    <source>
        <dbReference type="ARBA" id="ARBA00023015"/>
    </source>
</evidence>
<keyword evidence="2" id="KW-0731">Sigma factor</keyword>
<gene>
    <name evidence="6" type="primary">sigW_9</name>
    <name evidence="6" type="ORF">AMURIS_05556</name>
</gene>
<keyword evidence="3" id="KW-0238">DNA-binding</keyword>
<proteinExistence type="predicted"/>
<protein>
    <submittedName>
        <fullName evidence="6">ECF RNA polymerase sigma factor SigW</fullName>
    </submittedName>
</protein>
<evidence type="ECO:0000259" key="5">
    <source>
        <dbReference type="Pfam" id="PF08281"/>
    </source>
</evidence>
<dbReference type="RefSeq" id="WP_172455326.1">
    <property type="nucleotide sequence ID" value="NZ_JANJZD010000070.1"/>
</dbReference>
<dbReference type="GO" id="GO:0016987">
    <property type="term" value="F:sigma factor activity"/>
    <property type="evidence" value="ECO:0007669"/>
    <property type="project" value="UniProtKB-KW"/>
</dbReference>
<keyword evidence="1" id="KW-0805">Transcription regulation</keyword>
<feature type="domain" description="RNA polymerase sigma factor 70 region 4 type 2" evidence="5">
    <location>
        <begin position="2"/>
        <end position="52"/>
    </location>
</feature>
<dbReference type="Gene3D" id="1.10.10.10">
    <property type="entry name" value="Winged helix-like DNA-binding domain superfamily/Winged helix DNA-binding domain"/>
    <property type="match status" value="1"/>
</dbReference>